<keyword evidence="1" id="KW-0472">Membrane</keyword>
<feature type="transmembrane region" description="Helical" evidence="1">
    <location>
        <begin position="40"/>
        <end position="67"/>
    </location>
</feature>
<comment type="caution">
    <text evidence="2">The sequence shown here is derived from an EMBL/GenBank/DDBJ whole genome shotgun (WGS) entry which is preliminary data.</text>
</comment>
<feature type="transmembrane region" description="Helical" evidence="1">
    <location>
        <begin position="126"/>
        <end position="149"/>
    </location>
</feature>
<keyword evidence="1" id="KW-0812">Transmembrane</keyword>
<evidence type="ECO:0000313" key="2">
    <source>
        <dbReference type="EMBL" id="MFH4974110.1"/>
    </source>
</evidence>
<dbReference type="PANTHER" id="PTHR45727:SF2">
    <property type="entry name" value="NPC INTRACELLULAR CHOLESTEROL TRANSPORTER 1"/>
    <property type="match status" value="1"/>
</dbReference>
<proteinExistence type="predicted"/>
<dbReference type="AlphaFoldDB" id="A0ABD6E3U7"/>
<protein>
    <recommendedName>
        <fullName evidence="4">Niemann-Pick C1 protein</fullName>
    </recommendedName>
</protein>
<name>A0ABD6E3U7_9BILA</name>
<gene>
    <name evidence="2" type="ORF">AB6A40_000819</name>
</gene>
<evidence type="ECO:0000256" key="1">
    <source>
        <dbReference type="SAM" id="Phobius"/>
    </source>
</evidence>
<feature type="transmembrane region" description="Helical" evidence="1">
    <location>
        <begin position="88"/>
        <end position="114"/>
    </location>
</feature>
<organism evidence="2 3">
    <name type="scientific">Gnathostoma spinigerum</name>
    <dbReference type="NCBI Taxonomy" id="75299"/>
    <lineage>
        <taxon>Eukaryota</taxon>
        <taxon>Metazoa</taxon>
        <taxon>Ecdysozoa</taxon>
        <taxon>Nematoda</taxon>
        <taxon>Chromadorea</taxon>
        <taxon>Rhabditida</taxon>
        <taxon>Spirurina</taxon>
        <taxon>Gnathostomatomorpha</taxon>
        <taxon>Gnathostomatoidea</taxon>
        <taxon>Gnathostomatidae</taxon>
        <taxon>Gnathostoma</taxon>
    </lineage>
</organism>
<evidence type="ECO:0008006" key="4">
    <source>
        <dbReference type="Google" id="ProtNLM"/>
    </source>
</evidence>
<accession>A0ABD6E3U7</accession>
<keyword evidence="3" id="KW-1185">Reference proteome</keyword>
<sequence>MLSLVAIFAVTTVLLGLDPWSAFITDLTIGCVLFNLIGLMYWWSIDFNAISVVNLVMSVGISVEFCSHIVRTFAVSVRRNRLERARHSLAVMGSSVLSGITLTKFGGILVLAFAHSQIFKVYYFRMFFGIVLIGAAHGLIFLPVLLSFIGPPVNKHKMLLKVRSENCCMVDCGRFSPCSTKGFPVTQDSCK</sequence>
<dbReference type="SUPFAM" id="SSF82866">
    <property type="entry name" value="Multidrug efflux transporter AcrB transmembrane domain"/>
    <property type="match status" value="1"/>
</dbReference>
<dbReference type="EMBL" id="JBGFUD010000255">
    <property type="protein sequence ID" value="MFH4974110.1"/>
    <property type="molecule type" value="Genomic_DNA"/>
</dbReference>
<dbReference type="PANTHER" id="PTHR45727">
    <property type="entry name" value="NPC INTRACELLULAR CHOLESTEROL TRANSPORTER 1"/>
    <property type="match status" value="1"/>
</dbReference>
<dbReference type="Proteomes" id="UP001608902">
    <property type="component" value="Unassembled WGS sequence"/>
</dbReference>
<keyword evidence="1" id="KW-1133">Transmembrane helix</keyword>
<reference evidence="2 3" key="1">
    <citation type="submission" date="2024-08" db="EMBL/GenBank/DDBJ databases">
        <title>Gnathostoma spinigerum genome.</title>
        <authorList>
            <person name="Gonzalez-Bertolin B."/>
            <person name="Monzon S."/>
            <person name="Zaballos A."/>
            <person name="Jimenez P."/>
            <person name="Dekumyoy P."/>
            <person name="Varona S."/>
            <person name="Cuesta I."/>
            <person name="Sumanam S."/>
            <person name="Adisakwattana P."/>
            <person name="Gasser R.B."/>
            <person name="Hernandez-Gonzalez A."/>
            <person name="Young N.D."/>
            <person name="Perteguer M.J."/>
        </authorList>
    </citation>
    <scope>NUCLEOTIDE SEQUENCE [LARGE SCALE GENOMIC DNA]</scope>
    <source>
        <strain evidence="2">AL3</strain>
        <tissue evidence="2">Liver</tissue>
    </source>
</reference>
<dbReference type="Gene3D" id="1.20.1640.10">
    <property type="entry name" value="Multidrug efflux transporter AcrB transmembrane domain"/>
    <property type="match status" value="1"/>
</dbReference>
<evidence type="ECO:0000313" key="3">
    <source>
        <dbReference type="Proteomes" id="UP001608902"/>
    </source>
</evidence>